<evidence type="ECO:0000256" key="4">
    <source>
        <dbReference type="ARBA" id="ARBA00022605"/>
    </source>
</evidence>
<feature type="binding site" evidence="8">
    <location>
        <position position="325"/>
    </location>
    <ligand>
        <name>3-phosphoshikimate</name>
        <dbReference type="ChEBI" id="CHEBI:145989"/>
    </ligand>
</feature>
<feature type="binding site" evidence="8">
    <location>
        <position position="356"/>
    </location>
    <ligand>
        <name>phosphoenolpyruvate</name>
        <dbReference type="ChEBI" id="CHEBI:58702"/>
    </ligand>
</feature>
<feature type="binding site" evidence="8">
    <location>
        <position position="39"/>
    </location>
    <ligand>
        <name>3-phosphoshikimate</name>
        <dbReference type="ChEBI" id="CHEBI:145989"/>
    </ligand>
</feature>
<dbReference type="InterPro" id="IPR013792">
    <property type="entry name" value="RNA3'P_cycl/enolpyr_Trfase_a/b"/>
</dbReference>
<dbReference type="EMBL" id="QQAZ01000003">
    <property type="protein sequence ID" value="RDI53196.1"/>
    <property type="molecule type" value="Genomic_DNA"/>
</dbReference>
<dbReference type="AlphaFoldDB" id="A0A370H9T6"/>
<feature type="binding site" evidence="8">
    <location>
        <position position="106"/>
    </location>
    <ligand>
        <name>phosphoenolpyruvate</name>
        <dbReference type="ChEBI" id="CHEBI:58702"/>
    </ligand>
</feature>
<keyword evidence="5 8" id="KW-0808">Transferase</keyword>
<dbReference type="PANTHER" id="PTHR21090">
    <property type="entry name" value="AROM/DEHYDROQUINATE SYNTHASE"/>
    <property type="match status" value="1"/>
</dbReference>
<dbReference type="GO" id="GO:0009423">
    <property type="term" value="P:chorismate biosynthetic process"/>
    <property type="evidence" value="ECO:0007669"/>
    <property type="project" value="UniProtKB-UniRule"/>
</dbReference>
<reference evidence="10 11" key="1">
    <citation type="submission" date="2018-07" db="EMBL/GenBank/DDBJ databases">
        <title>Genomic Encyclopedia of Type Strains, Phase IV (KMG-IV): sequencing the most valuable type-strain genomes for metagenomic binning, comparative biology and taxonomic classification.</title>
        <authorList>
            <person name="Goeker M."/>
        </authorList>
    </citation>
    <scope>NUCLEOTIDE SEQUENCE [LARGE SCALE GENOMIC DNA]</scope>
    <source>
        <strain evidence="10 11">DSM 44952</strain>
    </source>
</reference>
<proteinExistence type="inferred from homology"/>
<evidence type="ECO:0000259" key="9">
    <source>
        <dbReference type="Pfam" id="PF00275"/>
    </source>
</evidence>
<feature type="binding site" evidence="8">
    <location>
        <position position="38"/>
    </location>
    <ligand>
        <name>3-phosphoshikimate</name>
        <dbReference type="ChEBI" id="CHEBI:145989"/>
    </ligand>
</feature>
<dbReference type="InterPro" id="IPR036968">
    <property type="entry name" value="Enolpyruvate_Tfrase_sf"/>
</dbReference>
<organism evidence="10 11">
    <name type="scientific">Nocardia mexicana</name>
    <dbReference type="NCBI Taxonomy" id="279262"/>
    <lineage>
        <taxon>Bacteria</taxon>
        <taxon>Bacillati</taxon>
        <taxon>Actinomycetota</taxon>
        <taxon>Actinomycetes</taxon>
        <taxon>Mycobacteriales</taxon>
        <taxon>Nocardiaceae</taxon>
        <taxon>Nocardia</taxon>
    </lineage>
</organism>
<dbReference type="SUPFAM" id="SSF55205">
    <property type="entry name" value="EPT/RTPC-like"/>
    <property type="match status" value="1"/>
</dbReference>
<accession>A0A370H9T6</accession>
<sequence>MTARLRKPLVGEDGGVSFWPAPHTDHAVHATVALPGSKSITNRALILAALADRPSTITGALRSRDTNLMIAALQAMGTEITGEADTLTVTPAETLHNATIDCGLAGTVMRFLPPVAALAHGNVAFFGDEQARLRPLGTILDAVRQLGVDIEGNTLPFVVHGTGSLRGGQVTIDASGSSQFVSGLLLSAARFEEGVTVRHEGAPLPSLPHIAMTVQMLGQADVRVEAPGSPRAEQVWTVTPGPIHAVDWDVEPDLSNATPFLAAAAVTGGEVTIPHWPSLTTQPGDVIREILVRMGAEARRFDGRLVVRGPDRLAGIDIDLHDVGELTPTVAALAALADSPSRLRGIAHLRGHETDRLAALSTEINRLGGQVTEAEDGLHIVPAALRGGTWHSYADHRMATAGAILGLRVPGVQIEDIGTTAKTLPNFVNLWDAMLSDGQVDSTTAGAAH</sequence>
<dbReference type="InterPro" id="IPR006264">
    <property type="entry name" value="EPSP_synthase"/>
</dbReference>
<feature type="binding site" evidence="8">
    <location>
        <position position="38"/>
    </location>
    <ligand>
        <name>phosphoenolpyruvate</name>
        <dbReference type="ChEBI" id="CHEBI:58702"/>
    </ligand>
</feature>
<keyword evidence="4 8" id="KW-0028">Amino-acid biosynthesis</keyword>
<feature type="binding site" evidence="8">
    <location>
        <position position="179"/>
    </location>
    <ligand>
        <name>phosphoenolpyruvate</name>
        <dbReference type="ChEBI" id="CHEBI:58702"/>
    </ligand>
</feature>
<feature type="binding site" evidence="8">
    <location>
        <position position="177"/>
    </location>
    <ligand>
        <name>3-phosphoshikimate</name>
        <dbReference type="ChEBI" id="CHEBI:145989"/>
    </ligand>
</feature>
<dbReference type="Pfam" id="PF00275">
    <property type="entry name" value="EPSP_synthase"/>
    <property type="match status" value="1"/>
</dbReference>
<dbReference type="PANTHER" id="PTHR21090:SF5">
    <property type="entry name" value="PENTAFUNCTIONAL AROM POLYPEPTIDE"/>
    <property type="match status" value="1"/>
</dbReference>
<dbReference type="InterPro" id="IPR023193">
    <property type="entry name" value="EPSP_synthase_CS"/>
</dbReference>
<feature type="binding site" evidence="8">
    <location>
        <position position="397"/>
    </location>
    <ligand>
        <name>phosphoenolpyruvate</name>
        <dbReference type="ChEBI" id="CHEBI:58702"/>
    </ligand>
</feature>
<evidence type="ECO:0000256" key="3">
    <source>
        <dbReference type="ARBA" id="ARBA00022490"/>
    </source>
</evidence>
<dbReference type="EC" id="2.5.1.19" evidence="8"/>
<feature type="binding site" evidence="8">
    <location>
        <position position="43"/>
    </location>
    <ligand>
        <name>3-phosphoshikimate</name>
        <dbReference type="ChEBI" id="CHEBI:145989"/>
    </ligand>
</feature>
<dbReference type="HAMAP" id="MF_00210">
    <property type="entry name" value="EPSP_synth"/>
    <property type="match status" value="1"/>
</dbReference>
<feature type="domain" description="Enolpyruvate transferase" evidence="9">
    <location>
        <begin position="26"/>
        <end position="429"/>
    </location>
</feature>
<evidence type="ECO:0000256" key="8">
    <source>
        <dbReference type="HAMAP-Rule" id="MF_00210"/>
    </source>
</evidence>
<dbReference type="GO" id="GO:0003866">
    <property type="term" value="F:3-phosphoshikimate 1-carboxyvinyltransferase activity"/>
    <property type="evidence" value="ECO:0007669"/>
    <property type="project" value="UniProtKB-UniRule"/>
</dbReference>
<evidence type="ECO:0000256" key="5">
    <source>
        <dbReference type="ARBA" id="ARBA00022679"/>
    </source>
</evidence>
<keyword evidence="6 8" id="KW-0057">Aromatic amino acid biosynthesis</keyword>
<keyword evidence="3 8" id="KW-0963">Cytoplasm</keyword>
<dbReference type="PROSITE" id="PS00104">
    <property type="entry name" value="EPSP_SYNTHASE_1"/>
    <property type="match status" value="1"/>
</dbReference>
<dbReference type="PROSITE" id="PS00885">
    <property type="entry name" value="EPSP_SYNTHASE_2"/>
    <property type="match status" value="1"/>
</dbReference>
<dbReference type="GO" id="GO:0009073">
    <property type="term" value="P:aromatic amino acid family biosynthetic process"/>
    <property type="evidence" value="ECO:0007669"/>
    <property type="project" value="UniProtKB-KW"/>
</dbReference>
<feature type="binding site" evidence="8">
    <location>
        <position position="178"/>
    </location>
    <ligand>
        <name>3-phosphoshikimate</name>
        <dbReference type="ChEBI" id="CHEBI:145989"/>
    </ligand>
</feature>
<dbReference type="GO" id="GO:0005737">
    <property type="term" value="C:cytoplasm"/>
    <property type="evidence" value="ECO:0007669"/>
    <property type="project" value="UniProtKB-SubCell"/>
</dbReference>
<feature type="binding site" evidence="8">
    <location>
        <position position="206"/>
    </location>
    <ligand>
        <name>3-phosphoshikimate</name>
        <dbReference type="ChEBI" id="CHEBI:145989"/>
    </ligand>
</feature>
<evidence type="ECO:0000256" key="1">
    <source>
        <dbReference type="ARBA" id="ARBA00004811"/>
    </source>
</evidence>
<dbReference type="InterPro" id="IPR001986">
    <property type="entry name" value="Enolpyruvate_Tfrase_dom"/>
</dbReference>
<feature type="binding site" evidence="8">
    <location>
        <position position="179"/>
    </location>
    <ligand>
        <name>3-phosphoshikimate</name>
        <dbReference type="ChEBI" id="CHEBI:145989"/>
    </ligand>
</feature>
<evidence type="ECO:0000313" key="11">
    <source>
        <dbReference type="Proteomes" id="UP000255355"/>
    </source>
</evidence>
<feature type="binding site" evidence="8">
    <location>
        <position position="134"/>
    </location>
    <ligand>
        <name>phosphoenolpyruvate</name>
        <dbReference type="ChEBI" id="CHEBI:58702"/>
    </ligand>
</feature>
<dbReference type="UniPathway" id="UPA00053">
    <property type="reaction ID" value="UER00089"/>
</dbReference>
<comment type="similarity">
    <text evidence="2 8">Belongs to the EPSP synthase family.</text>
</comment>
<comment type="pathway">
    <text evidence="1 8">Metabolic intermediate biosynthesis; chorismate biosynthesis; chorismate from D-erythrose 4-phosphate and phosphoenolpyruvate: step 6/7.</text>
</comment>
<feature type="active site" description="Proton acceptor" evidence="8">
    <location>
        <position position="325"/>
    </location>
</feature>
<dbReference type="FunFam" id="3.65.10.10:FF:000010">
    <property type="entry name" value="3-phosphoshikimate 1-carboxyvinyltransferase"/>
    <property type="match status" value="1"/>
</dbReference>
<evidence type="ECO:0000256" key="7">
    <source>
        <dbReference type="ARBA" id="ARBA00044633"/>
    </source>
</evidence>
<gene>
    <name evidence="8" type="primary">aroA</name>
    <name evidence="10" type="ORF">DFR68_103584</name>
</gene>
<dbReference type="CDD" id="cd01556">
    <property type="entry name" value="EPSP_synthase"/>
    <property type="match status" value="1"/>
</dbReference>
<feature type="binding site" evidence="8">
    <location>
        <position position="352"/>
    </location>
    <ligand>
        <name>3-phosphoshikimate</name>
        <dbReference type="ChEBI" id="CHEBI:145989"/>
    </ligand>
</feature>
<protein>
    <recommendedName>
        <fullName evidence="8">3-phosphoshikimate 1-carboxyvinyltransferase</fullName>
        <ecNumber evidence="8">2.5.1.19</ecNumber>
    </recommendedName>
    <alternativeName>
        <fullName evidence="8">5-enolpyruvylshikimate-3-phosphate synthase</fullName>
        <shortName evidence="8">EPSP synthase</shortName>
        <shortName evidence="8">EPSPS</shortName>
    </alternativeName>
</protein>
<comment type="subcellular location">
    <subcellularLocation>
        <location evidence="8">Cytoplasm</location>
    </subcellularLocation>
</comment>
<comment type="caution">
    <text evidence="8">Lacks conserved residue(s) required for the propagation of feature annotation.</text>
</comment>
<evidence type="ECO:0000256" key="2">
    <source>
        <dbReference type="ARBA" id="ARBA00009948"/>
    </source>
</evidence>
<comment type="caution">
    <text evidence="10">The sequence shown here is derived from an EMBL/GenBank/DDBJ whole genome shotgun (WGS) entry which is preliminary data.</text>
</comment>
<evidence type="ECO:0000256" key="6">
    <source>
        <dbReference type="ARBA" id="ARBA00023141"/>
    </source>
</evidence>
<dbReference type="PIRSF" id="PIRSF000505">
    <property type="entry name" value="EPSPS"/>
    <property type="match status" value="1"/>
</dbReference>
<dbReference type="FunFam" id="3.65.10.10:FF:000011">
    <property type="entry name" value="3-phosphoshikimate 1-carboxyvinyltransferase"/>
    <property type="match status" value="1"/>
</dbReference>
<comment type="catalytic activity">
    <reaction evidence="7">
        <text>3-phosphoshikimate + phosphoenolpyruvate = 5-O-(1-carboxyvinyl)-3-phosphoshikimate + phosphate</text>
        <dbReference type="Rhea" id="RHEA:21256"/>
        <dbReference type="ChEBI" id="CHEBI:43474"/>
        <dbReference type="ChEBI" id="CHEBI:57701"/>
        <dbReference type="ChEBI" id="CHEBI:58702"/>
        <dbReference type="ChEBI" id="CHEBI:145989"/>
        <dbReference type="EC" id="2.5.1.19"/>
    </reaction>
    <physiologicalReaction direction="left-to-right" evidence="7">
        <dbReference type="Rhea" id="RHEA:21257"/>
    </physiologicalReaction>
</comment>
<comment type="function">
    <text evidence="8">Catalyzes the transfer of the enolpyruvyl moiety of phosphoenolpyruvate (PEP) to the 5-hydroxyl of shikimate-3-phosphate (S3P) to produce enolpyruvyl shikimate-3-phosphate and inorganic phosphate.</text>
</comment>
<dbReference type="NCBIfam" id="TIGR01356">
    <property type="entry name" value="aroA"/>
    <property type="match status" value="1"/>
</dbReference>
<name>A0A370H9T6_9NOCA</name>
<dbReference type="STRING" id="1210089.GCA_001613165_00247"/>
<feature type="binding site" evidence="8">
    <location>
        <position position="422"/>
    </location>
    <ligand>
        <name>phosphoenolpyruvate</name>
        <dbReference type="ChEBI" id="CHEBI:58702"/>
    </ligand>
</feature>
<dbReference type="Gene3D" id="3.65.10.10">
    <property type="entry name" value="Enolpyruvate transferase domain"/>
    <property type="match status" value="2"/>
</dbReference>
<comment type="subunit">
    <text evidence="8">Monomer.</text>
</comment>
<dbReference type="Proteomes" id="UP000255355">
    <property type="component" value="Unassembled WGS sequence"/>
</dbReference>
<dbReference type="GO" id="GO:0008652">
    <property type="term" value="P:amino acid biosynthetic process"/>
    <property type="evidence" value="ECO:0007669"/>
    <property type="project" value="UniProtKB-KW"/>
</dbReference>
<evidence type="ECO:0000313" key="10">
    <source>
        <dbReference type="EMBL" id="RDI53196.1"/>
    </source>
</evidence>
<keyword evidence="11" id="KW-1185">Reference proteome</keyword>